<evidence type="ECO:0000313" key="4">
    <source>
        <dbReference type="EMBL" id="VDI20927.1"/>
    </source>
</evidence>
<dbReference type="GO" id="GO:0008270">
    <property type="term" value="F:zinc ion binding"/>
    <property type="evidence" value="ECO:0007669"/>
    <property type="project" value="UniProtKB-KW"/>
</dbReference>
<feature type="coiled-coil region" evidence="2">
    <location>
        <begin position="149"/>
        <end position="180"/>
    </location>
</feature>
<dbReference type="InterPro" id="IPR047153">
    <property type="entry name" value="TRIM45/56/19-like"/>
</dbReference>
<dbReference type="EMBL" id="UYJE01003625">
    <property type="protein sequence ID" value="VDI20927.1"/>
    <property type="molecule type" value="Genomic_DNA"/>
</dbReference>
<accession>A0A8B6DLB7</accession>
<dbReference type="CDD" id="cd19757">
    <property type="entry name" value="Bbox1"/>
    <property type="match status" value="1"/>
</dbReference>
<dbReference type="Pfam" id="PF22586">
    <property type="entry name" value="ANCHR-like_BBOX"/>
    <property type="match status" value="1"/>
</dbReference>
<organism evidence="4 5">
    <name type="scientific">Mytilus galloprovincialis</name>
    <name type="common">Mediterranean mussel</name>
    <dbReference type="NCBI Taxonomy" id="29158"/>
    <lineage>
        <taxon>Eukaryota</taxon>
        <taxon>Metazoa</taxon>
        <taxon>Spiralia</taxon>
        <taxon>Lophotrochozoa</taxon>
        <taxon>Mollusca</taxon>
        <taxon>Bivalvia</taxon>
        <taxon>Autobranchia</taxon>
        <taxon>Pteriomorphia</taxon>
        <taxon>Mytilida</taxon>
        <taxon>Mytiloidea</taxon>
        <taxon>Mytilidae</taxon>
        <taxon>Mytilinae</taxon>
        <taxon>Mytilus</taxon>
    </lineage>
</organism>
<dbReference type="AlphaFoldDB" id="A0A8B6DLB7"/>
<reference evidence="4" key="1">
    <citation type="submission" date="2018-11" db="EMBL/GenBank/DDBJ databases">
        <authorList>
            <person name="Alioto T."/>
            <person name="Alioto T."/>
        </authorList>
    </citation>
    <scope>NUCLEOTIDE SEQUENCE</scope>
</reference>
<dbReference type="SMART" id="SM00336">
    <property type="entry name" value="BBOX"/>
    <property type="match status" value="2"/>
</dbReference>
<dbReference type="Proteomes" id="UP000596742">
    <property type="component" value="Unassembled WGS sequence"/>
</dbReference>
<dbReference type="PANTHER" id="PTHR25462">
    <property type="entry name" value="BONUS, ISOFORM C-RELATED"/>
    <property type="match status" value="1"/>
</dbReference>
<protein>
    <recommendedName>
        <fullName evidence="3">B box-type domain-containing protein</fullName>
    </recommendedName>
</protein>
<dbReference type="GO" id="GO:0061630">
    <property type="term" value="F:ubiquitin protein ligase activity"/>
    <property type="evidence" value="ECO:0007669"/>
    <property type="project" value="TreeGrafter"/>
</dbReference>
<gene>
    <name evidence="4" type="ORF">MGAL_10B052708</name>
</gene>
<keyword evidence="5" id="KW-1185">Reference proteome</keyword>
<comment type="caution">
    <text evidence="4">The sequence shown here is derived from an EMBL/GenBank/DDBJ whole genome shotgun (WGS) entry which is preliminary data.</text>
</comment>
<dbReference type="InterPro" id="IPR000315">
    <property type="entry name" value="Znf_B-box"/>
</dbReference>
<dbReference type="PANTHER" id="PTHR25462:SF229">
    <property type="entry name" value="TRANSCRIPTION INTERMEDIARY FACTOR 1-BETA"/>
    <property type="match status" value="1"/>
</dbReference>
<keyword evidence="1" id="KW-0479">Metal-binding</keyword>
<feature type="domain" description="B box-type" evidence="3">
    <location>
        <begin position="3"/>
        <end position="53"/>
    </location>
</feature>
<dbReference type="Gene3D" id="3.30.160.60">
    <property type="entry name" value="Classic Zinc Finger"/>
    <property type="match status" value="1"/>
</dbReference>
<proteinExistence type="predicted"/>
<name>A0A8B6DLB7_MYTGA</name>
<evidence type="ECO:0000313" key="5">
    <source>
        <dbReference type="Proteomes" id="UP000596742"/>
    </source>
</evidence>
<dbReference type="SUPFAM" id="SSF57845">
    <property type="entry name" value="B-box zinc-binding domain"/>
    <property type="match status" value="1"/>
</dbReference>
<keyword evidence="1" id="KW-0862">Zinc</keyword>
<keyword evidence="1" id="KW-0863">Zinc-finger</keyword>
<dbReference type="GO" id="GO:0006513">
    <property type="term" value="P:protein monoubiquitination"/>
    <property type="evidence" value="ECO:0007669"/>
    <property type="project" value="TreeGrafter"/>
</dbReference>
<keyword evidence="2" id="KW-0175">Coiled coil</keyword>
<evidence type="ECO:0000256" key="1">
    <source>
        <dbReference type="PROSITE-ProRule" id="PRU00024"/>
    </source>
</evidence>
<evidence type="ECO:0000259" key="3">
    <source>
        <dbReference type="PROSITE" id="PS50119"/>
    </source>
</evidence>
<feature type="non-terminal residue" evidence="4">
    <location>
        <position position="218"/>
    </location>
</feature>
<sequence length="218" mass="25415">MASSTTLCGPCSERHLTKPSTFWCADCEEAICDDCREHHKVFKATRRHELITIDRYKSLPSFITDIQQSCKYHNEKYQHYCVAHALPICFKCIQEHQKCYVIPIDEVTNNAKTSGHFQDLETRLMDLLQNTDRIKKHRKANLVSIAEQKELHLAEIKQIRNQINKHLDKLEKEIIRDLEKKECQCKKGLQSILSSVKGKKNLLTEYHTNLQSIKEHAS</sequence>
<dbReference type="PROSITE" id="PS50119">
    <property type="entry name" value="ZF_BBOX"/>
    <property type="match status" value="1"/>
</dbReference>
<dbReference type="OrthoDB" id="6118552at2759"/>
<evidence type="ECO:0000256" key="2">
    <source>
        <dbReference type="SAM" id="Coils"/>
    </source>
</evidence>